<feature type="compositionally biased region" description="Low complexity" evidence="1">
    <location>
        <begin position="121"/>
        <end position="132"/>
    </location>
</feature>
<organism evidence="2 3">
    <name type="scientific">Psychromicrobium silvestre</name>
    <dbReference type="NCBI Taxonomy" id="1645614"/>
    <lineage>
        <taxon>Bacteria</taxon>
        <taxon>Bacillati</taxon>
        <taxon>Actinomycetota</taxon>
        <taxon>Actinomycetes</taxon>
        <taxon>Micrococcales</taxon>
        <taxon>Micrococcaceae</taxon>
        <taxon>Psychromicrobium</taxon>
    </lineage>
</organism>
<feature type="region of interest" description="Disordered" evidence="1">
    <location>
        <begin position="114"/>
        <end position="141"/>
    </location>
</feature>
<proteinExistence type="predicted"/>
<dbReference type="AlphaFoldDB" id="A0A7Y9LSW4"/>
<keyword evidence="3" id="KW-1185">Reference proteome</keyword>
<protein>
    <submittedName>
        <fullName evidence="2">Uncharacterized protein YukE</fullName>
    </submittedName>
</protein>
<evidence type="ECO:0000256" key="1">
    <source>
        <dbReference type="SAM" id="MobiDB-lite"/>
    </source>
</evidence>
<dbReference type="RefSeq" id="WP_179388702.1">
    <property type="nucleotide sequence ID" value="NZ_JACBYQ010000001.1"/>
</dbReference>
<dbReference type="Pfam" id="PF06013">
    <property type="entry name" value="WXG100"/>
    <property type="match status" value="1"/>
</dbReference>
<dbReference type="InterPro" id="IPR036689">
    <property type="entry name" value="ESAT-6-like_sf"/>
</dbReference>
<accession>A0A7Y9LSW4</accession>
<dbReference type="EMBL" id="JACBYQ010000001">
    <property type="protein sequence ID" value="NYE95004.1"/>
    <property type="molecule type" value="Genomic_DNA"/>
</dbReference>
<reference evidence="2 3" key="1">
    <citation type="submission" date="2020-07" db="EMBL/GenBank/DDBJ databases">
        <title>Sequencing the genomes of 1000 actinobacteria strains.</title>
        <authorList>
            <person name="Klenk H.-P."/>
        </authorList>
    </citation>
    <scope>NUCLEOTIDE SEQUENCE [LARGE SCALE GENOMIC DNA]</scope>
    <source>
        <strain evidence="2 3">DSM 102047</strain>
    </source>
</reference>
<dbReference type="SUPFAM" id="SSF140453">
    <property type="entry name" value="EsxAB dimer-like"/>
    <property type="match status" value="1"/>
</dbReference>
<name>A0A7Y9LSW4_9MICC</name>
<gene>
    <name evidence="2" type="ORF">FHU41_001225</name>
</gene>
<sequence>MLLMIFVLGVWLVSGLRVDSVALRGFSGTLAEHAAELERRVVAAQRRAGQVLGGSWTGVASEEVSGIFDQWFRGAQGVWEALNGLASFAGVSAGAYEVSEKELTAAAQNTSALAGLPPAPTTSSPSASSATSRGGNVPVAW</sequence>
<comment type="caution">
    <text evidence="2">The sequence shown here is derived from an EMBL/GenBank/DDBJ whole genome shotgun (WGS) entry which is preliminary data.</text>
</comment>
<dbReference type="Gene3D" id="1.10.287.1060">
    <property type="entry name" value="ESAT-6-like"/>
    <property type="match status" value="1"/>
</dbReference>
<dbReference type="Proteomes" id="UP000521748">
    <property type="component" value="Unassembled WGS sequence"/>
</dbReference>
<dbReference type="InterPro" id="IPR010310">
    <property type="entry name" value="T7SS_ESAT-6-like"/>
</dbReference>
<evidence type="ECO:0000313" key="2">
    <source>
        <dbReference type="EMBL" id="NYE95004.1"/>
    </source>
</evidence>
<evidence type="ECO:0000313" key="3">
    <source>
        <dbReference type="Proteomes" id="UP000521748"/>
    </source>
</evidence>